<gene>
    <name evidence="3" type="ORF">dsmv_0696</name>
</gene>
<evidence type="ECO:0000313" key="4">
    <source>
        <dbReference type="Proteomes" id="UP000014977"/>
    </source>
</evidence>
<dbReference type="eggNOG" id="ENOG5033FWE">
    <property type="taxonomic scope" value="Bacteria"/>
</dbReference>
<dbReference type="EMBL" id="ATHJ01000105">
    <property type="protein sequence ID" value="EPR35991.1"/>
    <property type="molecule type" value="Genomic_DNA"/>
</dbReference>
<keyword evidence="4" id="KW-1185">Reference proteome</keyword>
<organism evidence="3 4">
    <name type="scientific">Desulfococcus multivorans DSM 2059</name>
    <dbReference type="NCBI Taxonomy" id="1121405"/>
    <lineage>
        <taxon>Bacteria</taxon>
        <taxon>Pseudomonadati</taxon>
        <taxon>Thermodesulfobacteriota</taxon>
        <taxon>Desulfobacteria</taxon>
        <taxon>Desulfobacterales</taxon>
        <taxon>Desulfococcaceae</taxon>
        <taxon>Desulfococcus</taxon>
    </lineage>
</organism>
<sequence>MSHHHDHEDHHHHDHGDHHHEHEDHHHHDHETHHHGHEPHPPEPEAMSFEEKMKKLLTHWRRHNADHARTYGDWAEKARAHGMDETAGLIHEIEEMTLAINAKVDAALEKLGR</sequence>
<dbReference type="Proteomes" id="UP000014977">
    <property type="component" value="Unassembled WGS sequence"/>
</dbReference>
<accession>S7TGR8</accession>
<protein>
    <recommendedName>
        <fullName evidence="2">DUF8180 domain-containing protein</fullName>
    </recommendedName>
</protein>
<evidence type="ECO:0000256" key="1">
    <source>
        <dbReference type="SAM" id="MobiDB-lite"/>
    </source>
</evidence>
<dbReference type="STRING" id="897.B2D07_19940"/>
<name>S7TGR8_DESML</name>
<evidence type="ECO:0000259" key="2">
    <source>
        <dbReference type="Pfam" id="PF26551"/>
    </source>
</evidence>
<comment type="caution">
    <text evidence="3">The sequence shown here is derived from an EMBL/GenBank/DDBJ whole genome shotgun (WGS) entry which is preliminary data.</text>
</comment>
<reference evidence="3 4" key="1">
    <citation type="journal article" date="2013" name="Genome Announc.">
        <title>Draft genome sequences for three mercury-methylating, sulfate-reducing bacteria.</title>
        <authorList>
            <person name="Brown S.D."/>
            <person name="Hurt R.A.Jr."/>
            <person name="Gilmour C.C."/>
            <person name="Elias D.A."/>
        </authorList>
    </citation>
    <scope>NUCLEOTIDE SEQUENCE [LARGE SCALE GENOMIC DNA]</scope>
    <source>
        <strain evidence="3 4">DSM 2059</strain>
    </source>
</reference>
<proteinExistence type="predicted"/>
<dbReference type="Pfam" id="PF26551">
    <property type="entry name" value="DUF8180"/>
    <property type="match status" value="1"/>
</dbReference>
<feature type="domain" description="DUF8180" evidence="2">
    <location>
        <begin position="53"/>
        <end position="111"/>
    </location>
</feature>
<dbReference type="AlphaFoldDB" id="S7TGR8"/>
<feature type="region of interest" description="Disordered" evidence="1">
    <location>
        <begin position="1"/>
        <end position="50"/>
    </location>
</feature>
<dbReference type="InterPro" id="IPR058493">
    <property type="entry name" value="DUF8180"/>
</dbReference>
<evidence type="ECO:0000313" key="3">
    <source>
        <dbReference type="EMBL" id="EPR35991.1"/>
    </source>
</evidence>